<accession>A0A0C3B8T8</accession>
<dbReference type="SUPFAM" id="SSF55781">
    <property type="entry name" value="GAF domain-like"/>
    <property type="match status" value="1"/>
</dbReference>
<dbReference type="InterPro" id="IPR011006">
    <property type="entry name" value="CheY-like_superfamily"/>
</dbReference>
<evidence type="ECO:0000259" key="9">
    <source>
        <dbReference type="PROSITE" id="PS50110"/>
    </source>
</evidence>
<dbReference type="Gene3D" id="3.30.565.10">
    <property type="entry name" value="Histidine kinase-like ATPase, C-terminal domain"/>
    <property type="match status" value="1"/>
</dbReference>
<feature type="region of interest" description="Disordered" evidence="7">
    <location>
        <begin position="914"/>
        <end position="953"/>
    </location>
</feature>
<reference evidence="11" key="2">
    <citation type="submission" date="2015-01" db="EMBL/GenBank/DDBJ databases">
        <title>Evolutionary Origins and Diversification of the Mycorrhizal Mutualists.</title>
        <authorList>
            <consortium name="DOE Joint Genome Institute"/>
            <consortium name="Mycorrhizal Genomics Consortium"/>
            <person name="Kohler A."/>
            <person name="Kuo A."/>
            <person name="Nagy L.G."/>
            <person name="Floudas D."/>
            <person name="Copeland A."/>
            <person name="Barry K.W."/>
            <person name="Cichocki N."/>
            <person name="Veneault-Fourrey C."/>
            <person name="LaButti K."/>
            <person name="Lindquist E.A."/>
            <person name="Lipzen A."/>
            <person name="Lundell T."/>
            <person name="Morin E."/>
            <person name="Murat C."/>
            <person name="Riley R."/>
            <person name="Ohm R."/>
            <person name="Sun H."/>
            <person name="Tunlid A."/>
            <person name="Henrissat B."/>
            <person name="Grigoriev I.V."/>
            <person name="Hibbett D.S."/>
            <person name="Martin F."/>
        </authorList>
    </citation>
    <scope>NUCLEOTIDE SEQUENCE [LARGE SCALE GENOMIC DNA]</scope>
    <source>
        <strain evidence="11">MAFF 305830</strain>
    </source>
</reference>
<feature type="domain" description="Histidine kinase" evidence="8">
    <location>
        <begin position="527"/>
        <end position="776"/>
    </location>
</feature>
<feature type="region of interest" description="Disordered" evidence="7">
    <location>
        <begin position="113"/>
        <end position="134"/>
    </location>
</feature>
<evidence type="ECO:0000256" key="7">
    <source>
        <dbReference type="SAM" id="MobiDB-lite"/>
    </source>
</evidence>
<evidence type="ECO:0000256" key="1">
    <source>
        <dbReference type="ARBA" id="ARBA00000085"/>
    </source>
</evidence>
<gene>
    <name evidence="10" type="ORF">M408DRAFT_61052</name>
</gene>
<sequence>LYNLAAISVLSQEPADCFFSRYAEGRWKSTETPSIPGELALVMPPFRRLESTEMGLPPSPAGPPPDLTKSVEDAYRSFLSSSSARTRTASHSTTLLTPESETNQFNFSPCTDNAKQRSSGVFGDSVGSREGSASLRDVKLPEELGAYSSNAARRYAELGYMEPPMPPNEAQRRRAVRSFKPFNKKLDPNLDRIARIGKTMFASNASLISLIDTDEVQFTFNGKDPYMVPRGTPMCSHTVLLQNDEPLVVLDTLQDWRFKGNKVVTDELDVRFYAGVPLRTEDGSNVGVFCVLDNKPRKEFTEDECAQLKELGAMMMRELQGIVKQQQETALRDKMQTSIEAFNHDAVSAQYSSDELLARAVDYIGQALSMEGVLLFDAINSAHGKPSPGERHIWQDRDGVPVPLLAASKHAKSITETPKPARRGSVTEAMFRDHSDGLVFAEDELEPPVFMRLLPERVVAAAAVPVSRGPSEPFALICAYTLREEYHLRLPKPTLSFLRNMGLILCSVQQKRALSQADKAKVDFIANISHELRTPLHGVMASCDLLSETTLSDTQESFLSTAKQCAYSLTETINHVLDFTKSTSQSVGQQRTAVDLAQLIEETLVGCWWGRTAGKTSGSEALPIGEIYAPQSPLLTLSDKKGAIEPIIDIEPIPNWVVMLDKAGLRRILINIIGNSVKFTQEGYVKVGLYRGVQTDPSSVPIEIVVEDTGMGMSEEFIREKLFHPFSQERPFAQGIGLGLAIVRSILKSPGIDGTVDVQSQVGFGTRMVISLQAPPAVYSPGSTWLRNPVSSSTSTKHLKFALVGFPADNRSTLQLATLLRQHLHRWYTDIAETDPLEATILIFNGDVAHHDLLNDPRRYQQKILVLSSSPVEPGLLGMAQKLSLNGGFCLVTLKPVGPHALARLVSKMIDPSLPRSPVTASRSRLASPSSLSPPKAAPGLPSTRIKTSPVRRAQDVKPRALVVEDNAVNRKVLAAYLRKRGFEFAEAEDGAEGVKIFNQHPTGYFDICLMDLQMPVLDGFQATANIRQMEMERMSTTTSHEGIHSRLKVYALSGLAAPEDKERASSIGFDGYLVKPVSFKTLDAVFHALPPVAQWRLGV</sequence>
<proteinExistence type="predicted"/>
<dbReference type="SMART" id="SM00448">
    <property type="entry name" value="REC"/>
    <property type="match status" value="1"/>
</dbReference>
<feature type="non-terminal residue" evidence="10">
    <location>
        <position position="1"/>
    </location>
</feature>
<evidence type="ECO:0000256" key="3">
    <source>
        <dbReference type="ARBA" id="ARBA00022553"/>
    </source>
</evidence>
<feature type="domain" description="Response regulatory" evidence="9">
    <location>
        <begin position="960"/>
        <end position="1091"/>
    </location>
</feature>
<dbReference type="Pfam" id="PF00072">
    <property type="entry name" value="Response_reg"/>
    <property type="match status" value="1"/>
</dbReference>
<dbReference type="SMART" id="SM00388">
    <property type="entry name" value="HisKA"/>
    <property type="match status" value="1"/>
</dbReference>
<dbReference type="Gene3D" id="3.40.50.2300">
    <property type="match status" value="1"/>
</dbReference>
<dbReference type="InterPro" id="IPR036890">
    <property type="entry name" value="HATPase_C_sf"/>
</dbReference>
<evidence type="ECO:0000313" key="10">
    <source>
        <dbReference type="EMBL" id="KIM33220.1"/>
    </source>
</evidence>
<dbReference type="PANTHER" id="PTHR43047">
    <property type="entry name" value="TWO-COMPONENT HISTIDINE PROTEIN KINASE"/>
    <property type="match status" value="1"/>
</dbReference>
<dbReference type="GO" id="GO:0009927">
    <property type="term" value="F:histidine phosphotransfer kinase activity"/>
    <property type="evidence" value="ECO:0007669"/>
    <property type="project" value="TreeGrafter"/>
</dbReference>
<dbReference type="PROSITE" id="PS50110">
    <property type="entry name" value="RESPONSE_REGULATORY"/>
    <property type="match status" value="1"/>
</dbReference>
<dbReference type="InterPro" id="IPR003018">
    <property type="entry name" value="GAF"/>
</dbReference>
<dbReference type="SUPFAM" id="SSF47384">
    <property type="entry name" value="Homodimeric domain of signal transducing histidine kinase"/>
    <property type="match status" value="1"/>
</dbReference>
<dbReference type="InterPro" id="IPR004358">
    <property type="entry name" value="Sig_transdc_His_kin-like_C"/>
</dbReference>
<dbReference type="InterPro" id="IPR001789">
    <property type="entry name" value="Sig_transdc_resp-reg_receiver"/>
</dbReference>
<dbReference type="AlphaFoldDB" id="A0A0C3B8T8"/>
<dbReference type="STRING" id="933852.A0A0C3B8T8"/>
<dbReference type="Pfam" id="PF00512">
    <property type="entry name" value="HisKA"/>
    <property type="match status" value="1"/>
</dbReference>
<dbReference type="OrthoDB" id="21225at2759"/>
<dbReference type="InterPro" id="IPR005467">
    <property type="entry name" value="His_kinase_dom"/>
</dbReference>
<dbReference type="Gene3D" id="3.30.450.40">
    <property type="match status" value="1"/>
</dbReference>
<comment type="catalytic activity">
    <reaction evidence="1">
        <text>ATP + protein L-histidine = ADP + protein N-phospho-L-histidine.</text>
        <dbReference type="EC" id="2.7.13.3"/>
    </reaction>
</comment>
<evidence type="ECO:0000256" key="4">
    <source>
        <dbReference type="ARBA" id="ARBA00022679"/>
    </source>
</evidence>
<dbReference type="HOGENOM" id="CLU_000445_114_44_1"/>
<feature type="compositionally biased region" description="Low complexity" evidence="7">
    <location>
        <begin position="921"/>
        <end position="943"/>
    </location>
</feature>
<dbReference type="PROSITE" id="PS50109">
    <property type="entry name" value="HIS_KIN"/>
    <property type="match status" value="1"/>
</dbReference>
<reference evidence="10 11" key="1">
    <citation type="submission" date="2014-04" db="EMBL/GenBank/DDBJ databases">
        <authorList>
            <consortium name="DOE Joint Genome Institute"/>
            <person name="Kuo A."/>
            <person name="Zuccaro A."/>
            <person name="Kohler A."/>
            <person name="Nagy L.G."/>
            <person name="Floudas D."/>
            <person name="Copeland A."/>
            <person name="Barry K.W."/>
            <person name="Cichocki N."/>
            <person name="Veneault-Fourrey C."/>
            <person name="LaButti K."/>
            <person name="Lindquist E.A."/>
            <person name="Lipzen A."/>
            <person name="Lundell T."/>
            <person name="Morin E."/>
            <person name="Murat C."/>
            <person name="Sun H."/>
            <person name="Tunlid A."/>
            <person name="Henrissat B."/>
            <person name="Grigoriev I.V."/>
            <person name="Hibbett D.S."/>
            <person name="Martin F."/>
            <person name="Nordberg H.P."/>
            <person name="Cantor M.N."/>
            <person name="Hua S.X."/>
        </authorList>
    </citation>
    <scope>NUCLEOTIDE SEQUENCE [LARGE SCALE GENOMIC DNA]</scope>
    <source>
        <strain evidence="10 11">MAFF 305830</strain>
    </source>
</reference>
<feature type="modified residue" description="4-aspartylphosphate" evidence="6">
    <location>
        <position position="1012"/>
    </location>
</feature>
<dbReference type="EMBL" id="KN824278">
    <property type="protein sequence ID" value="KIM33220.1"/>
    <property type="molecule type" value="Genomic_DNA"/>
</dbReference>
<dbReference type="SUPFAM" id="SSF55874">
    <property type="entry name" value="ATPase domain of HSP90 chaperone/DNA topoisomerase II/histidine kinase"/>
    <property type="match status" value="1"/>
</dbReference>
<name>A0A0C3B8T8_SERVB</name>
<dbReference type="InterPro" id="IPR003661">
    <property type="entry name" value="HisK_dim/P_dom"/>
</dbReference>
<dbReference type="CDD" id="cd00082">
    <property type="entry name" value="HisKA"/>
    <property type="match status" value="1"/>
</dbReference>
<protein>
    <recommendedName>
        <fullName evidence="2">histidine kinase</fullName>
        <ecNumber evidence="2">2.7.13.3</ecNumber>
    </recommendedName>
</protein>
<dbReference type="InterPro" id="IPR003594">
    <property type="entry name" value="HATPase_dom"/>
</dbReference>
<dbReference type="Pfam" id="PF01590">
    <property type="entry name" value="GAF"/>
    <property type="match status" value="1"/>
</dbReference>
<dbReference type="PANTHER" id="PTHR43047:SF72">
    <property type="entry name" value="OSMOSENSING HISTIDINE PROTEIN KINASE SLN1"/>
    <property type="match status" value="1"/>
</dbReference>
<dbReference type="GO" id="GO:0000155">
    <property type="term" value="F:phosphorelay sensor kinase activity"/>
    <property type="evidence" value="ECO:0007669"/>
    <property type="project" value="InterPro"/>
</dbReference>
<dbReference type="CDD" id="cd17546">
    <property type="entry name" value="REC_hyHK_CKI1_RcsC-like"/>
    <property type="match status" value="1"/>
</dbReference>
<dbReference type="EC" id="2.7.13.3" evidence="2"/>
<evidence type="ECO:0000313" key="11">
    <source>
        <dbReference type="Proteomes" id="UP000054097"/>
    </source>
</evidence>
<dbReference type="Pfam" id="PF02518">
    <property type="entry name" value="HATPase_c"/>
    <property type="match status" value="1"/>
</dbReference>
<keyword evidence="3 6" id="KW-0597">Phosphoprotein</keyword>
<dbReference type="GO" id="GO:0005886">
    <property type="term" value="C:plasma membrane"/>
    <property type="evidence" value="ECO:0007669"/>
    <property type="project" value="TreeGrafter"/>
</dbReference>
<evidence type="ECO:0000259" key="8">
    <source>
        <dbReference type="PROSITE" id="PS50109"/>
    </source>
</evidence>
<dbReference type="InterPro" id="IPR036097">
    <property type="entry name" value="HisK_dim/P_sf"/>
</dbReference>
<dbReference type="Proteomes" id="UP000054097">
    <property type="component" value="Unassembled WGS sequence"/>
</dbReference>
<organism evidence="10 11">
    <name type="scientific">Serendipita vermifera MAFF 305830</name>
    <dbReference type="NCBI Taxonomy" id="933852"/>
    <lineage>
        <taxon>Eukaryota</taxon>
        <taxon>Fungi</taxon>
        <taxon>Dikarya</taxon>
        <taxon>Basidiomycota</taxon>
        <taxon>Agaricomycotina</taxon>
        <taxon>Agaricomycetes</taxon>
        <taxon>Sebacinales</taxon>
        <taxon>Serendipitaceae</taxon>
        <taxon>Serendipita</taxon>
    </lineage>
</organism>
<dbReference type="Gene3D" id="1.10.287.130">
    <property type="match status" value="1"/>
</dbReference>
<evidence type="ECO:0000256" key="6">
    <source>
        <dbReference type="PROSITE-ProRule" id="PRU00169"/>
    </source>
</evidence>
<evidence type="ECO:0000256" key="2">
    <source>
        <dbReference type="ARBA" id="ARBA00012438"/>
    </source>
</evidence>
<evidence type="ECO:0000256" key="5">
    <source>
        <dbReference type="ARBA" id="ARBA00022777"/>
    </source>
</evidence>
<dbReference type="SUPFAM" id="SSF52172">
    <property type="entry name" value="CheY-like"/>
    <property type="match status" value="1"/>
</dbReference>
<keyword evidence="5" id="KW-0418">Kinase</keyword>
<dbReference type="InterPro" id="IPR029016">
    <property type="entry name" value="GAF-like_dom_sf"/>
</dbReference>
<dbReference type="PRINTS" id="PR00344">
    <property type="entry name" value="BCTRLSENSOR"/>
</dbReference>
<keyword evidence="11" id="KW-1185">Reference proteome</keyword>
<dbReference type="SMART" id="SM00387">
    <property type="entry name" value="HATPase_c"/>
    <property type="match status" value="1"/>
</dbReference>
<keyword evidence="4" id="KW-0808">Transferase</keyword>